<evidence type="ECO:0000313" key="2">
    <source>
        <dbReference type="EMBL" id="MEQ2178304.1"/>
    </source>
</evidence>
<comment type="caution">
    <text evidence="2">The sequence shown here is derived from an EMBL/GenBank/DDBJ whole genome shotgun (WGS) entry which is preliminary data.</text>
</comment>
<proteinExistence type="predicted"/>
<evidence type="ECO:0000256" key="1">
    <source>
        <dbReference type="SAM" id="MobiDB-lite"/>
    </source>
</evidence>
<sequence length="138" mass="14837">EEGRLSGVVATVSPALHFLHQMPNQCLVQIPRNQHQSIPLPGFLVRRSQSLRVNGTIISLIAIESPTPSSSCSPVLWNFLSKLPHVSDAPSYSHGVSGCSSFRQPPAIHYCQPAVWPGQKSGAREGGTSNGGVRRTQC</sequence>
<organism evidence="2 3">
    <name type="scientific">Goodea atripinnis</name>
    <dbReference type="NCBI Taxonomy" id="208336"/>
    <lineage>
        <taxon>Eukaryota</taxon>
        <taxon>Metazoa</taxon>
        <taxon>Chordata</taxon>
        <taxon>Craniata</taxon>
        <taxon>Vertebrata</taxon>
        <taxon>Euteleostomi</taxon>
        <taxon>Actinopterygii</taxon>
        <taxon>Neopterygii</taxon>
        <taxon>Teleostei</taxon>
        <taxon>Neoteleostei</taxon>
        <taxon>Acanthomorphata</taxon>
        <taxon>Ovalentaria</taxon>
        <taxon>Atherinomorphae</taxon>
        <taxon>Cyprinodontiformes</taxon>
        <taxon>Goodeidae</taxon>
        <taxon>Goodea</taxon>
    </lineage>
</organism>
<name>A0ABV0P548_9TELE</name>
<feature type="non-terminal residue" evidence="2">
    <location>
        <position position="1"/>
    </location>
</feature>
<dbReference type="Proteomes" id="UP001476798">
    <property type="component" value="Unassembled WGS sequence"/>
</dbReference>
<accession>A0ABV0P548</accession>
<keyword evidence="3" id="KW-1185">Reference proteome</keyword>
<reference evidence="2 3" key="1">
    <citation type="submission" date="2021-06" db="EMBL/GenBank/DDBJ databases">
        <authorList>
            <person name="Palmer J.M."/>
        </authorList>
    </citation>
    <scope>NUCLEOTIDE SEQUENCE [LARGE SCALE GENOMIC DNA]</scope>
    <source>
        <strain evidence="2 3">GA_2019</strain>
        <tissue evidence="2">Muscle</tissue>
    </source>
</reference>
<evidence type="ECO:0000313" key="3">
    <source>
        <dbReference type="Proteomes" id="UP001476798"/>
    </source>
</evidence>
<protein>
    <submittedName>
        <fullName evidence="2">Uncharacterized protein</fullName>
    </submittedName>
</protein>
<gene>
    <name evidence="2" type="ORF">GOODEAATRI_012634</name>
</gene>
<dbReference type="EMBL" id="JAHRIO010060787">
    <property type="protein sequence ID" value="MEQ2178304.1"/>
    <property type="molecule type" value="Genomic_DNA"/>
</dbReference>
<feature type="region of interest" description="Disordered" evidence="1">
    <location>
        <begin position="119"/>
        <end position="138"/>
    </location>
</feature>